<evidence type="ECO:0000256" key="7">
    <source>
        <dbReference type="ARBA" id="ARBA00023004"/>
    </source>
</evidence>
<feature type="binding site" evidence="9">
    <location>
        <position position="175"/>
    </location>
    <ligand>
        <name>heme b</name>
        <dbReference type="ChEBI" id="CHEBI:60344"/>
    </ligand>
</feature>
<evidence type="ECO:0000256" key="10">
    <source>
        <dbReference type="PIRSR" id="PIRSR000343-2"/>
    </source>
</evidence>
<evidence type="ECO:0000256" key="1">
    <source>
        <dbReference type="ARBA" id="ARBA00006134"/>
    </source>
</evidence>
<reference evidence="12 13" key="2">
    <citation type="submission" date="2018-03" db="EMBL/GenBank/DDBJ databases">
        <title>The ancient ancestry and fast evolution of plastids.</title>
        <authorList>
            <person name="Moore K.R."/>
            <person name="Magnabosco C."/>
            <person name="Momper L."/>
            <person name="Gold D.A."/>
            <person name="Bosak T."/>
            <person name="Fournier G.P."/>
        </authorList>
    </citation>
    <scope>NUCLEOTIDE SEQUENCE [LARGE SCALE GENOMIC DNA]</scope>
    <source>
        <strain evidence="12 13">ULC007</strain>
    </source>
</reference>
<dbReference type="AlphaFoldDB" id="A0A2T1D9Y3"/>
<dbReference type="Gene3D" id="1.20.910.10">
    <property type="entry name" value="Heme oxygenase-like"/>
    <property type="match status" value="1"/>
</dbReference>
<dbReference type="GO" id="GO:0006788">
    <property type="term" value="P:heme oxidation"/>
    <property type="evidence" value="ECO:0007669"/>
    <property type="project" value="InterPro"/>
</dbReference>
<feature type="binding site" evidence="9">
    <location>
        <position position="9"/>
    </location>
    <ligand>
        <name>heme b</name>
        <dbReference type="ChEBI" id="CHEBI:60344"/>
    </ligand>
</feature>
<proteinExistence type="inferred from homology"/>
<dbReference type="PRINTS" id="PR00088">
    <property type="entry name" value="HAEMOXYGNASE"/>
</dbReference>
<dbReference type="OrthoDB" id="5493802at2"/>
<keyword evidence="7 10" id="KW-0408">Iron</keyword>
<dbReference type="GO" id="GO:0004392">
    <property type="term" value="F:heme oxygenase (decyclizing) activity"/>
    <property type="evidence" value="ECO:0007669"/>
    <property type="project" value="UniProtKB-EC"/>
</dbReference>
<evidence type="ECO:0000256" key="6">
    <source>
        <dbReference type="ARBA" id="ARBA00023002"/>
    </source>
</evidence>
<dbReference type="InterPro" id="IPR016084">
    <property type="entry name" value="Haem_Oase-like_multi-hlx"/>
</dbReference>
<dbReference type="SUPFAM" id="SSF48613">
    <property type="entry name" value="Heme oxygenase-like"/>
    <property type="match status" value="1"/>
</dbReference>
<organism evidence="12 13">
    <name type="scientific">Phormidesmis priestleyi ULC007</name>
    <dbReference type="NCBI Taxonomy" id="1920490"/>
    <lineage>
        <taxon>Bacteria</taxon>
        <taxon>Bacillati</taxon>
        <taxon>Cyanobacteriota</taxon>
        <taxon>Cyanophyceae</taxon>
        <taxon>Leptolyngbyales</taxon>
        <taxon>Leptolyngbyaceae</taxon>
        <taxon>Phormidesmis</taxon>
    </lineage>
</organism>
<evidence type="ECO:0000256" key="4">
    <source>
        <dbReference type="ARBA" id="ARBA00022617"/>
    </source>
</evidence>
<feature type="region of interest" description="Disordered" evidence="11">
    <location>
        <begin position="231"/>
        <end position="252"/>
    </location>
</feature>
<dbReference type="PROSITE" id="PS00593">
    <property type="entry name" value="HEME_OXYGENASE"/>
    <property type="match status" value="1"/>
</dbReference>
<sequence length="252" mass="28375">MSNLSTCLREGTQHSHTAAENTAFMKCFLKGIVEREPFRKLLANLYLVYGALEAELECHRNHPAIAPILFPQLNRTANLEQDLAFYYGDNWREQIAPLPAGQVYVDRIHEVANTDPILLIAHAYTRYMGDLSGGQALKNIVRSALKLPPDQGTALHEFEQLPTVEAKRAFKEIYRDALNALPLDEAEIQRIVDEANYAFHLNRDVMHDLEGDVKALIGDHVFELLTRQDIPGATERSPHGSSKESVVVEYSI</sequence>
<dbReference type="InterPro" id="IPR018207">
    <property type="entry name" value="Haem_oxygenase_CS"/>
</dbReference>
<comment type="similarity">
    <text evidence="1">Belongs to the heme oxygenase family.</text>
</comment>
<comment type="caution">
    <text evidence="12">The sequence shown here is derived from an EMBL/GenBank/DDBJ whole genome shotgun (WGS) entry which is preliminary data.</text>
</comment>
<evidence type="ECO:0000313" key="13">
    <source>
        <dbReference type="Proteomes" id="UP000238634"/>
    </source>
</evidence>
<dbReference type="EMBL" id="PVWG01000030">
    <property type="protein sequence ID" value="PSB17267.1"/>
    <property type="molecule type" value="Genomic_DNA"/>
</dbReference>
<dbReference type="Proteomes" id="UP000238634">
    <property type="component" value="Unassembled WGS sequence"/>
</dbReference>
<dbReference type="GO" id="GO:0015979">
    <property type="term" value="P:photosynthesis"/>
    <property type="evidence" value="ECO:0007669"/>
    <property type="project" value="UniProtKB-KW"/>
</dbReference>
<keyword evidence="5 10" id="KW-0479">Metal-binding</keyword>
<dbReference type="Pfam" id="PF01126">
    <property type="entry name" value="Heme_oxygenase"/>
    <property type="match status" value="1"/>
</dbReference>
<name>A0A2T1D9Y3_9CYAN</name>
<feature type="binding site" description="axial binding residue" evidence="10">
    <location>
        <position position="16"/>
    </location>
    <ligand>
        <name>heme b</name>
        <dbReference type="ChEBI" id="CHEBI:60344"/>
    </ligand>
    <ligandPart>
        <name>Fe</name>
        <dbReference type="ChEBI" id="CHEBI:18248"/>
    </ligandPart>
</feature>
<evidence type="ECO:0000313" key="12">
    <source>
        <dbReference type="EMBL" id="PSB17267.1"/>
    </source>
</evidence>
<dbReference type="CDD" id="cd19165">
    <property type="entry name" value="HemeO"/>
    <property type="match status" value="1"/>
</dbReference>
<dbReference type="FunFam" id="1.20.910.10:FF:000001">
    <property type="entry name" value="Heme oxygenase 1"/>
    <property type="match status" value="1"/>
</dbReference>
<evidence type="ECO:0000256" key="9">
    <source>
        <dbReference type="PIRSR" id="PIRSR000343-1"/>
    </source>
</evidence>
<dbReference type="PANTHER" id="PTHR10720">
    <property type="entry name" value="HEME OXYGENASE"/>
    <property type="match status" value="1"/>
</dbReference>
<dbReference type="RefSeq" id="WP_073074330.1">
    <property type="nucleotide sequence ID" value="NZ_MPPI01000034.1"/>
</dbReference>
<dbReference type="GO" id="GO:0020037">
    <property type="term" value="F:heme binding"/>
    <property type="evidence" value="ECO:0007669"/>
    <property type="project" value="TreeGrafter"/>
</dbReference>
<dbReference type="EC" id="1.14.14.18" evidence="2"/>
<keyword evidence="3" id="KW-0602">Photosynthesis</keyword>
<accession>A0A2T1D9Y3</accession>
<dbReference type="InterPro" id="IPR002051">
    <property type="entry name" value="Haem_Oase"/>
</dbReference>
<evidence type="ECO:0000256" key="11">
    <source>
        <dbReference type="SAM" id="MobiDB-lite"/>
    </source>
</evidence>
<protein>
    <recommendedName>
        <fullName evidence="2">heme oxygenase (biliverdin-producing)</fullName>
        <ecNumber evidence="2">1.14.14.18</ecNumber>
    </recommendedName>
</protein>
<dbReference type="PIRSF" id="PIRSF000343">
    <property type="entry name" value="Haem_Oase"/>
    <property type="match status" value="1"/>
</dbReference>
<keyword evidence="13" id="KW-1185">Reference proteome</keyword>
<reference evidence="12 13" key="1">
    <citation type="submission" date="2018-02" db="EMBL/GenBank/DDBJ databases">
        <authorList>
            <person name="Cohen D.B."/>
            <person name="Kent A.D."/>
        </authorList>
    </citation>
    <scope>NUCLEOTIDE SEQUENCE [LARGE SCALE GENOMIC DNA]</scope>
    <source>
        <strain evidence="12 13">ULC007</strain>
    </source>
</reference>
<comment type="catalytic activity">
    <reaction evidence="8">
        <text>heme b + 3 reduced [NADPH--hemoprotein reductase] + 3 O2 = biliverdin IXalpha + CO + Fe(2+) + 3 oxidized [NADPH--hemoprotein reductase] + 3 H2O + H(+)</text>
        <dbReference type="Rhea" id="RHEA:21764"/>
        <dbReference type="Rhea" id="RHEA-COMP:11964"/>
        <dbReference type="Rhea" id="RHEA-COMP:11965"/>
        <dbReference type="ChEBI" id="CHEBI:15377"/>
        <dbReference type="ChEBI" id="CHEBI:15378"/>
        <dbReference type="ChEBI" id="CHEBI:15379"/>
        <dbReference type="ChEBI" id="CHEBI:17245"/>
        <dbReference type="ChEBI" id="CHEBI:29033"/>
        <dbReference type="ChEBI" id="CHEBI:57618"/>
        <dbReference type="ChEBI" id="CHEBI:57991"/>
        <dbReference type="ChEBI" id="CHEBI:58210"/>
        <dbReference type="ChEBI" id="CHEBI:60344"/>
        <dbReference type="EC" id="1.14.14.18"/>
    </reaction>
</comment>
<dbReference type="STRING" id="1920490.GCA_001895925_01915"/>
<dbReference type="PANTHER" id="PTHR10720:SF0">
    <property type="entry name" value="HEME OXYGENASE"/>
    <property type="match status" value="1"/>
</dbReference>
<evidence type="ECO:0000256" key="5">
    <source>
        <dbReference type="ARBA" id="ARBA00022723"/>
    </source>
</evidence>
<keyword evidence="4 9" id="KW-0349">Heme</keyword>
<dbReference type="GO" id="GO:0042167">
    <property type="term" value="P:heme catabolic process"/>
    <property type="evidence" value="ECO:0007669"/>
    <property type="project" value="TreeGrafter"/>
</dbReference>
<evidence type="ECO:0000256" key="8">
    <source>
        <dbReference type="ARBA" id="ARBA00048328"/>
    </source>
</evidence>
<dbReference type="InterPro" id="IPR016053">
    <property type="entry name" value="Haem_Oase-like"/>
</dbReference>
<dbReference type="GO" id="GO:0046872">
    <property type="term" value="F:metal ion binding"/>
    <property type="evidence" value="ECO:0007669"/>
    <property type="project" value="UniProtKB-KW"/>
</dbReference>
<evidence type="ECO:0000256" key="3">
    <source>
        <dbReference type="ARBA" id="ARBA00022531"/>
    </source>
</evidence>
<dbReference type="GO" id="GO:0006979">
    <property type="term" value="P:response to oxidative stress"/>
    <property type="evidence" value="ECO:0007669"/>
    <property type="project" value="TreeGrafter"/>
</dbReference>
<feature type="binding site" evidence="9">
    <location>
        <position position="124"/>
    </location>
    <ligand>
        <name>heme b</name>
        <dbReference type="ChEBI" id="CHEBI:60344"/>
    </ligand>
</feature>
<gene>
    <name evidence="12" type="ORF">C7B65_19185</name>
</gene>
<keyword evidence="6" id="KW-0560">Oxidoreductase</keyword>
<evidence type="ECO:0000256" key="2">
    <source>
        <dbReference type="ARBA" id="ARBA00012360"/>
    </source>
</evidence>